<evidence type="ECO:0000313" key="4">
    <source>
        <dbReference type="EMBL" id="CAG7838285.1"/>
    </source>
</evidence>
<dbReference type="PROSITE" id="PS51160">
    <property type="entry name" value="ACYLPHOSPHATASE_3"/>
    <property type="match status" value="1"/>
</dbReference>
<dbReference type="OrthoDB" id="7961613at2759"/>
<dbReference type="GO" id="GO:0003998">
    <property type="term" value="F:acylphosphatase activity"/>
    <property type="evidence" value="ECO:0007669"/>
    <property type="project" value="InterPro"/>
</dbReference>
<feature type="domain" description="Acylphosphatase-like" evidence="3">
    <location>
        <begin position="41"/>
        <end position="94"/>
    </location>
</feature>
<sequence length="94" mass="10016">TALEDSGVSAVVKYRTEGFRAMDSGFQSQIPGGGNAGGVVSVEYEVFGQVQGCYFTKYLKEICDQRSVGGWVKNSKSGTILGKLQGPRGTVDEM</sequence>
<dbReference type="AlphaFoldDB" id="A0A8J2LU41"/>
<accession>A0A8J2LU41</accession>
<dbReference type="Proteomes" id="UP000708208">
    <property type="component" value="Unassembled WGS sequence"/>
</dbReference>
<proteinExistence type="inferred from homology"/>
<dbReference type="EMBL" id="CAJVCH010571695">
    <property type="protein sequence ID" value="CAG7838285.1"/>
    <property type="molecule type" value="Genomic_DNA"/>
</dbReference>
<dbReference type="InterPro" id="IPR001792">
    <property type="entry name" value="Acylphosphatase-like_dom"/>
</dbReference>
<comment type="caution">
    <text evidence="4">The sequence shown here is derived from an EMBL/GenBank/DDBJ whole genome shotgun (WGS) entry which is preliminary data.</text>
</comment>
<evidence type="ECO:0000256" key="1">
    <source>
        <dbReference type="PROSITE-ProRule" id="PRU00520"/>
    </source>
</evidence>
<gene>
    <name evidence="4" type="ORF">AFUS01_LOCUS47271</name>
</gene>
<comment type="caution">
    <text evidence="1">Lacks conserved residue(s) required for the propagation of feature annotation.</text>
</comment>
<name>A0A8J2LU41_9HEXA</name>
<evidence type="ECO:0000259" key="3">
    <source>
        <dbReference type="PROSITE" id="PS51160"/>
    </source>
</evidence>
<evidence type="ECO:0000313" key="5">
    <source>
        <dbReference type="Proteomes" id="UP000708208"/>
    </source>
</evidence>
<keyword evidence="5" id="KW-1185">Reference proteome</keyword>
<dbReference type="PANTHER" id="PTHR10029">
    <property type="entry name" value="ACYLPHOSPHATASE"/>
    <property type="match status" value="1"/>
</dbReference>
<feature type="non-terminal residue" evidence="4">
    <location>
        <position position="1"/>
    </location>
</feature>
<dbReference type="PANTHER" id="PTHR10029:SF10">
    <property type="entry name" value="GEO08407P1"/>
    <property type="match status" value="1"/>
</dbReference>
<dbReference type="InterPro" id="IPR020456">
    <property type="entry name" value="Acylphosphatase"/>
</dbReference>
<evidence type="ECO:0000256" key="2">
    <source>
        <dbReference type="RuleBase" id="RU004168"/>
    </source>
</evidence>
<dbReference type="Pfam" id="PF00708">
    <property type="entry name" value="Acylphosphatase"/>
    <property type="match status" value="1"/>
</dbReference>
<comment type="similarity">
    <text evidence="2">Belongs to the acylphosphatase family.</text>
</comment>
<organism evidence="4 5">
    <name type="scientific">Allacma fusca</name>
    <dbReference type="NCBI Taxonomy" id="39272"/>
    <lineage>
        <taxon>Eukaryota</taxon>
        <taxon>Metazoa</taxon>
        <taxon>Ecdysozoa</taxon>
        <taxon>Arthropoda</taxon>
        <taxon>Hexapoda</taxon>
        <taxon>Collembola</taxon>
        <taxon>Symphypleona</taxon>
        <taxon>Sminthuridae</taxon>
        <taxon>Allacma</taxon>
    </lineage>
</organism>
<protein>
    <recommendedName>
        <fullName evidence="3">Acylphosphatase-like domain-containing protein</fullName>
    </recommendedName>
</protein>
<reference evidence="4" key="1">
    <citation type="submission" date="2021-06" db="EMBL/GenBank/DDBJ databases">
        <authorList>
            <person name="Hodson N. C."/>
            <person name="Mongue J. A."/>
            <person name="Jaron S. K."/>
        </authorList>
    </citation>
    <scope>NUCLEOTIDE SEQUENCE</scope>
</reference>